<protein>
    <submittedName>
        <fullName evidence="2">Uncharacterized protein</fullName>
    </submittedName>
</protein>
<evidence type="ECO:0000313" key="3">
    <source>
        <dbReference type="Proteomes" id="UP000054408"/>
    </source>
</evidence>
<dbReference type="OrthoDB" id="192566at2759"/>
<name>A0A0L0DBP2_THETB</name>
<proteinExistence type="predicted"/>
<organism evidence="2 3">
    <name type="scientific">Thecamonas trahens ATCC 50062</name>
    <dbReference type="NCBI Taxonomy" id="461836"/>
    <lineage>
        <taxon>Eukaryota</taxon>
        <taxon>Apusozoa</taxon>
        <taxon>Apusomonadida</taxon>
        <taxon>Apusomonadidae</taxon>
        <taxon>Thecamonas</taxon>
    </lineage>
</organism>
<evidence type="ECO:0000256" key="1">
    <source>
        <dbReference type="SAM" id="SignalP"/>
    </source>
</evidence>
<dbReference type="OMA" id="YWVNYDI"/>
<dbReference type="eggNOG" id="ENOG502RAJW">
    <property type="taxonomic scope" value="Eukaryota"/>
</dbReference>
<reference evidence="2 3" key="1">
    <citation type="submission" date="2010-05" db="EMBL/GenBank/DDBJ databases">
        <title>The Genome Sequence of Thecamonas trahens ATCC 50062.</title>
        <authorList>
            <consortium name="The Broad Institute Genome Sequencing Platform"/>
            <person name="Russ C."/>
            <person name="Cuomo C."/>
            <person name="Shea T."/>
            <person name="Young S.K."/>
            <person name="Zeng Q."/>
            <person name="Koehrsen M."/>
            <person name="Haas B."/>
            <person name="Borodovsky M."/>
            <person name="Guigo R."/>
            <person name="Alvarado L."/>
            <person name="Berlin A."/>
            <person name="Bochicchio J."/>
            <person name="Borenstein D."/>
            <person name="Chapman S."/>
            <person name="Chen Z."/>
            <person name="Freedman E."/>
            <person name="Gellesch M."/>
            <person name="Goldberg J."/>
            <person name="Griggs A."/>
            <person name="Gujja S."/>
            <person name="Heilman E."/>
            <person name="Heiman D."/>
            <person name="Hepburn T."/>
            <person name="Howarth C."/>
            <person name="Jen D."/>
            <person name="Larson L."/>
            <person name="Mehta T."/>
            <person name="Park D."/>
            <person name="Pearson M."/>
            <person name="Roberts A."/>
            <person name="Saif S."/>
            <person name="Shenoy N."/>
            <person name="Sisk P."/>
            <person name="Stolte C."/>
            <person name="Sykes S."/>
            <person name="Thomson T."/>
            <person name="Walk T."/>
            <person name="White J."/>
            <person name="Yandava C."/>
            <person name="Burger G."/>
            <person name="Gray M.W."/>
            <person name="Holland P.W.H."/>
            <person name="King N."/>
            <person name="Lang F.B.F."/>
            <person name="Roger A.J."/>
            <person name="Ruiz-Trillo I."/>
            <person name="Lander E."/>
            <person name="Nusbaum C."/>
        </authorList>
    </citation>
    <scope>NUCLEOTIDE SEQUENCE [LARGE SCALE GENOMIC DNA]</scope>
    <source>
        <strain evidence="2 3">ATCC 50062</strain>
    </source>
</reference>
<keyword evidence="3" id="KW-1185">Reference proteome</keyword>
<dbReference type="GeneID" id="25560299"/>
<dbReference type="RefSeq" id="XP_013762770.1">
    <property type="nucleotide sequence ID" value="XM_013907316.1"/>
</dbReference>
<keyword evidence="1" id="KW-0732">Signal</keyword>
<gene>
    <name evidence="2" type="ORF">AMSG_00493</name>
</gene>
<feature type="chain" id="PRO_5005537345" evidence="1">
    <location>
        <begin position="21"/>
        <end position="827"/>
    </location>
</feature>
<dbReference type="EMBL" id="GL349434">
    <property type="protein sequence ID" value="KNC48718.1"/>
    <property type="molecule type" value="Genomic_DNA"/>
</dbReference>
<sequence length="827" mass="90047">MVRSALFALVLGALLALVAAAAGDASSASLPPLMLQVDDSVLPRVAKRMTALLGSVATHELQVVPASESVNPTLLPAGAVVVAVGELDVVKAYNGSAAAAGLGPEGYVARGCAAGEVAVLVGSGMADEGKLTHGGGGAGFAAYELLQLLGFGFLHPLDPLVVTAVPSVASLGLGPCTGPVAVRAAVHERHLRIRGYHIHTMHPLELTNMFNGFGVKGPGDEASFNNMLTDELPNVCEWMVANLQNRVEWVVLYAQEWAQFATSNTRQARLAAIVAELHSWGLAAGADVPIAEIQQHAWPMVHNTGSAAEQEAQIHASIDWFMAAGFDFISTENGYSEFTHPDDELMLTWMNVATAYIADTYGKRMYIKCHCSTGQTCKNFDDPRTGKPLNFNFLPIYADSRLGIMPHTVQTYTLDEPAPTYGNLNFTYMEAFTAWQAGLGEREVVYHCESAYWVNYDIDVPLFLPVYGLNRLVDLRRLASSSPSLDGQMVFDSGWEWGYWLHDVVVARAAYDPSLDIASDHAAFAEALRVPTAPFGSAQDDVIAWLMAMVEAETQLLIYGNVTGHIFDGNDASVVKANGQAYLEGWDSFADIGALSKHALATQPNRIGLQAIRLDSSYPTHLAPLLAAMNTTFGELVVELEQLADAIPARALPMYNELVQSSRVLAARAAQVYALYDYAHYWSKDKAWRAARLATAEAALETAMTNIRAREAAYRVPLDRIAFWGAYPVTVYNFGYVWTAHSGYYFWRDYAVALDAEPAVLSPCFLNIQNPVDTALGEGIALNVTHLLDKLLDEFKWTREFIAPCLFPPHNEPIFPRDLYNMTMLNA</sequence>
<accession>A0A0L0DBP2</accession>
<feature type="signal peptide" evidence="1">
    <location>
        <begin position="1"/>
        <end position="20"/>
    </location>
</feature>
<dbReference type="AlphaFoldDB" id="A0A0L0DBP2"/>
<dbReference type="Proteomes" id="UP000054408">
    <property type="component" value="Unassembled WGS sequence"/>
</dbReference>
<evidence type="ECO:0000313" key="2">
    <source>
        <dbReference type="EMBL" id="KNC48718.1"/>
    </source>
</evidence>